<dbReference type="PANTHER" id="PTHR16305">
    <property type="entry name" value="TESTICULAR SOLUBLE ADENYLYL CYCLASE"/>
    <property type="match status" value="1"/>
</dbReference>
<dbReference type="SMART" id="SM00421">
    <property type="entry name" value="HTH_LUXR"/>
    <property type="match status" value="1"/>
</dbReference>
<comment type="caution">
    <text evidence="5">The sequence shown here is derived from an EMBL/GenBank/DDBJ whole genome shotgun (WGS) entry which is preliminary data.</text>
</comment>
<evidence type="ECO:0000313" key="6">
    <source>
        <dbReference type="Proteomes" id="UP000325598"/>
    </source>
</evidence>
<dbReference type="RefSeq" id="WP_152104483.1">
    <property type="nucleotide sequence ID" value="NZ_BLAG01000007.1"/>
</dbReference>
<dbReference type="GO" id="GO:0003677">
    <property type="term" value="F:DNA binding"/>
    <property type="evidence" value="ECO:0007669"/>
    <property type="project" value="InterPro"/>
</dbReference>
<dbReference type="GO" id="GO:0006355">
    <property type="term" value="P:regulation of DNA-templated transcription"/>
    <property type="evidence" value="ECO:0007669"/>
    <property type="project" value="InterPro"/>
</dbReference>
<evidence type="ECO:0000256" key="1">
    <source>
        <dbReference type="ARBA" id="ARBA00022741"/>
    </source>
</evidence>
<reference evidence="5 6" key="1">
    <citation type="submission" date="2019-10" db="EMBL/GenBank/DDBJ databases">
        <title>Whole genome shotgun sequence of Streptomyces angustmyceticus NBRC 3934.</title>
        <authorList>
            <person name="Hosoyama A."/>
            <person name="Ichikawa N."/>
            <person name="Kimura A."/>
            <person name="Kitahashi Y."/>
            <person name="Komaki H."/>
            <person name="Uohara A."/>
        </authorList>
    </citation>
    <scope>NUCLEOTIDE SEQUENCE [LARGE SCALE GENOMIC DNA]</scope>
    <source>
        <strain evidence="5 6">NBRC 3934</strain>
    </source>
</reference>
<accession>A0A5J4LEI5</accession>
<keyword evidence="1" id="KW-0547">Nucleotide-binding</keyword>
<gene>
    <name evidence="5" type="ORF">San01_24070</name>
</gene>
<dbReference type="GO" id="GO:0005737">
    <property type="term" value="C:cytoplasm"/>
    <property type="evidence" value="ECO:0007669"/>
    <property type="project" value="TreeGrafter"/>
</dbReference>
<organism evidence="5 6">
    <name type="scientific">Streptomyces angustmyceticus</name>
    <dbReference type="NCBI Taxonomy" id="285578"/>
    <lineage>
        <taxon>Bacteria</taxon>
        <taxon>Bacillati</taxon>
        <taxon>Actinomycetota</taxon>
        <taxon>Actinomycetes</taxon>
        <taxon>Kitasatosporales</taxon>
        <taxon>Streptomycetaceae</taxon>
        <taxon>Streptomyces</taxon>
    </lineage>
</organism>
<proteinExistence type="predicted"/>
<feature type="domain" description="HTH luxR-type" evidence="4">
    <location>
        <begin position="824"/>
        <end position="887"/>
    </location>
</feature>
<feature type="region of interest" description="Disordered" evidence="3">
    <location>
        <begin position="1"/>
        <end position="20"/>
    </location>
</feature>
<evidence type="ECO:0000256" key="3">
    <source>
        <dbReference type="SAM" id="MobiDB-lite"/>
    </source>
</evidence>
<dbReference type="PANTHER" id="PTHR16305:SF28">
    <property type="entry name" value="GUANYLATE CYCLASE DOMAIN-CONTAINING PROTEIN"/>
    <property type="match status" value="1"/>
</dbReference>
<keyword evidence="2" id="KW-0067">ATP-binding</keyword>
<dbReference type="AlphaFoldDB" id="A0A5J4LEI5"/>
<dbReference type="Gene3D" id="3.40.50.300">
    <property type="entry name" value="P-loop containing nucleotide triphosphate hydrolases"/>
    <property type="match status" value="1"/>
</dbReference>
<name>A0A5J4LEI5_9ACTN</name>
<dbReference type="SUPFAM" id="SSF46894">
    <property type="entry name" value="C-terminal effector domain of the bipartite response regulators"/>
    <property type="match status" value="1"/>
</dbReference>
<dbReference type="GO" id="GO:0005524">
    <property type="term" value="F:ATP binding"/>
    <property type="evidence" value="ECO:0007669"/>
    <property type="project" value="UniProtKB-KW"/>
</dbReference>
<dbReference type="Gene3D" id="1.10.10.10">
    <property type="entry name" value="Winged helix-like DNA-binding domain superfamily/Winged helix DNA-binding domain"/>
    <property type="match status" value="1"/>
</dbReference>
<keyword evidence="6" id="KW-1185">Reference proteome</keyword>
<dbReference type="GO" id="GO:0004016">
    <property type="term" value="F:adenylate cyclase activity"/>
    <property type="evidence" value="ECO:0007669"/>
    <property type="project" value="TreeGrafter"/>
</dbReference>
<evidence type="ECO:0000313" key="5">
    <source>
        <dbReference type="EMBL" id="GES29920.1"/>
    </source>
</evidence>
<dbReference type="PRINTS" id="PR00038">
    <property type="entry name" value="HTHLUXR"/>
</dbReference>
<evidence type="ECO:0000256" key="2">
    <source>
        <dbReference type="ARBA" id="ARBA00022840"/>
    </source>
</evidence>
<dbReference type="InterPro" id="IPR000792">
    <property type="entry name" value="Tscrpt_reg_LuxR_C"/>
</dbReference>
<dbReference type="InterPro" id="IPR036388">
    <property type="entry name" value="WH-like_DNA-bd_sf"/>
</dbReference>
<dbReference type="SUPFAM" id="SSF52540">
    <property type="entry name" value="P-loop containing nucleoside triphosphate hydrolases"/>
    <property type="match status" value="1"/>
</dbReference>
<evidence type="ECO:0000259" key="4">
    <source>
        <dbReference type="PROSITE" id="PS50043"/>
    </source>
</evidence>
<dbReference type="InterPro" id="IPR027417">
    <property type="entry name" value="P-loop_NTPase"/>
</dbReference>
<dbReference type="CDD" id="cd06170">
    <property type="entry name" value="LuxR_C_like"/>
    <property type="match status" value="1"/>
</dbReference>
<dbReference type="Proteomes" id="UP000325598">
    <property type="component" value="Unassembled WGS sequence"/>
</dbReference>
<sequence length="887" mass="93775">MATAVQTAPYASPRPVPEAQGTALVGRTPLVGRERELAVALHCLSRQARGGGIWITGEPGVGKTRLAQEVVAASQAAPRGARPLLAVDPGERPGAGDLPYEPRAGAGGAARIECLTAVEVPDAAGPLLRTDARRPRTLWIEDAHLLDAQGVAVVLRIAHRGTHKLLITANADEAAPRLHTLWKDQYLARLDLAPLDAVSARRLAAALLAGRLTRPGAVRLAEMSAGNPMLLRELLRAALCQGLLTRDGDQWHLGDGTPTSSALRDLVAPALAALPDAERDALQLIALAEPARLAVLETVVGAATLLRLEDRGLVRGRAHGGSPGPPPVGALSIAHPYLGQVLRQDVAPLRSGEWLRTWAAALDARGGQLPVERVRVTQWQLDAGLVPDEPSLLDAAGHALRGHELPVAARLAKAAWRTHRTALAAELLGRVLLAGADLDELIGFAADAGADRPDIAARLDPLAARALALQGRHAEADRLIERLHGDEQQAARAVADCFRGGADRELAGAAPPVARPGASHRTESALLAMSALCRRGRPLDALEIHRRLQRQGAGERGTGGLCDADWLAEAHAVALLHAGRLEAAETLLTRAYRSAAEGHRVRVDAQRGLALGCALYERGRLREALPYVTFTPAYRVGWPPWQTKARVYAALIAGCLPPHGLPADDDTLHGLSAGRHATALALARARLAHRDGDQDAAARLLGAATDAALDDEAYGDAVTALHEHARLGLPPHPGALVGLPVQGPFLRARLHYARALATGDAKLLGRTCHALADCGASLYAAEGYAELARLQRDAGRERAATAATAQARTLLRRCGDVATPPLYFLGDGPSLSVRERTVAALAARGMADKEIAARLVVSPRTVSNTLYRVYRKLGVGDRRDLRRMLSA</sequence>
<dbReference type="GeneID" id="96755707"/>
<dbReference type="OrthoDB" id="3197423at2"/>
<dbReference type="PROSITE" id="PS50043">
    <property type="entry name" value="HTH_LUXR_2"/>
    <property type="match status" value="1"/>
</dbReference>
<dbReference type="EMBL" id="BLAG01000007">
    <property type="protein sequence ID" value="GES29920.1"/>
    <property type="molecule type" value="Genomic_DNA"/>
</dbReference>
<dbReference type="InterPro" id="IPR016032">
    <property type="entry name" value="Sig_transdc_resp-reg_C-effctor"/>
</dbReference>
<dbReference type="Pfam" id="PF00196">
    <property type="entry name" value="GerE"/>
    <property type="match status" value="1"/>
</dbReference>
<protein>
    <submittedName>
        <fullName evidence="5">LuxR family transcriptional regulator</fullName>
    </submittedName>
</protein>